<feature type="region of interest" description="Disordered" evidence="1">
    <location>
        <begin position="228"/>
        <end position="251"/>
    </location>
</feature>
<dbReference type="Pfam" id="PF04404">
    <property type="entry name" value="ERF"/>
    <property type="match status" value="1"/>
</dbReference>
<name>A0A8S5PU72_9CAUD</name>
<reference evidence="2" key="1">
    <citation type="journal article" date="2021" name="Proc. Natl. Acad. Sci. U.S.A.">
        <title>A Catalog of Tens of Thousands of Viruses from Human Metagenomes Reveals Hidden Associations with Chronic Diseases.</title>
        <authorList>
            <person name="Tisza M.J."/>
            <person name="Buck C.B."/>
        </authorList>
    </citation>
    <scope>NUCLEOTIDE SEQUENCE</scope>
    <source>
        <strain evidence="2">CtlgF9</strain>
    </source>
</reference>
<evidence type="ECO:0000313" key="2">
    <source>
        <dbReference type="EMBL" id="DAE10631.1"/>
    </source>
</evidence>
<accession>A0A8S5PU72</accession>
<dbReference type="InterPro" id="IPR007499">
    <property type="entry name" value="ERF_bacteria_virus"/>
</dbReference>
<feature type="region of interest" description="Disordered" evidence="1">
    <location>
        <begin position="135"/>
        <end position="160"/>
    </location>
</feature>
<organism evidence="2">
    <name type="scientific">Siphoviridae sp. ctlgF9</name>
    <dbReference type="NCBI Taxonomy" id="2825649"/>
    <lineage>
        <taxon>Viruses</taxon>
        <taxon>Duplodnaviria</taxon>
        <taxon>Heunggongvirae</taxon>
        <taxon>Uroviricota</taxon>
        <taxon>Caudoviricetes</taxon>
    </lineage>
</organism>
<protein>
    <submittedName>
        <fullName evidence="2">ERF superfamily protein</fullName>
    </submittedName>
</protein>
<feature type="compositionally biased region" description="Acidic residues" evidence="1">
    <location>
        <begin position="235"/>
        <end position="251"/>
    </location>
</feature>
<sequence length="251" mass="27664">MAETQQLNLYQKLAKITGEIGVIAKDGNNQQQKYKYIEYETIAGKFRELFSKYNVVLIPSMVEQERTNITTARGASGVSTVCHFEFTVVNADKPDDRFVVKWQGEAADYGDKATNKAATAAVKYYLMRQFNISSKGDEDPDSQTPEIAAKQQRSQKPAMASVRQITAVSKLLANKGVTNGEDRKAILGAAIGGKGAVLDPSKITVVKLKEVENRINNATLDQLLASIDKKPEQPTPDEFDAPVDFDNIPEF</sequence>
<evidence type="ECO:0000256" key="1">
    <source>
        <dbReference type="SAM" id="MobiDB-lite"/>
    </source>
</evidence>
<dbReference type="EMBL" id="BK015517">
    <property type="protein sequence ID" value="DAE10631.1"/>
    <property type="molecule type" value="Genomic_DNA"/>
</dbReference>
<proteinExistence type="predicted"/>